<protein>
    <submittedName>
        <fullName evidence="2">NUDIX domain-containing protein</fullName>
    </submittedName>
</protein>
<accession>A0ABV3DVQ6</accession>
<reference evidence="2 3" key="1">
    <citation type="submission" date="2024-06" db="EMBL/GenBank/DDBJ databases">
        <title>The Natural Products Discovery Center: Release of the First 8490 Sequenced Strains for Exploring Actinobacteria Biosynthetic Diversity.</title>
        <authorList>
            <person name="Kalkreuter E."/>
            <person name="Kautsar S.A."/>
            <person name="Yang D."/>
            <person name="Bader C.D."/>
            <person name="Teijaro C.N."/>
            <person name="Fluegel L."/>
            <person name="Davis C.M."/>
            <person name="Simpson J.R."/>
            <person name="Lauterbach L."/>
            <person name="Steele A.D."/>
            <person name="Gui C."/>
            <person name="Meng S."/>
            <person name="Li G."/>
            <person name="Viehrig K."/>
            <person name="Ye F."/>
            <person name="Su P."/>
            <person name="Kiefer A.F."/>
            <person name="Nichols A."/>
            <person name="Cepeda A.J."/>
            <person name="Yan W."/>
            <person name="Fan B."/>
            <person name="Jiang Y."/>
            <person name="Adhikari A."/>
            <person name="Zheng C.-J."/>
            <person name="Schuster L."/>
            <person name="Cowan T.M."/>
            <person name="Smanski M.J."/>
            <person name="Chevrette M.G."/>
            <person name="De Carvalho L.P.S."/>
            <person name="Shen B."/>
        </authorList>
    </citation>
    <scope>NUCLEOTIDE SEQUENCE [LARGE SCALE GENOMIC DNA]</scope>
    <source>
        <strain evidence="2 3">NPDC048946</strain>
    </source>
</reference>
<gene>
    <name evidence="2" type="ORF">AB0C36_40855</name>
</gene>
<keyword evidence="3" id="KW-1185">Reference proteome</keyword>
<evidence type="ECO:0000259" key="1">
    <source>
        <dbReference type="PROSITE" id="PS51462"/>
    </source>
</evidence>
<evidence type="ECO:0000313" key="2">
    <source>
        <dbReference type="EMBL" id="MEU8139833.1"/>
    </source>
</evidence>
<comment type="caution">
    <text evidence="2">The sequence shown here is derived from an EMBL/GenBank/DDBJ whole genome shotgun (WGS) entry which is preliminary data.</text>
</comment>
<sequence length="181" mass="19666">MTLHEDARRVLKSWQAPNDAQARLRDAYVAHLDAYDDGVWRSRREGHITASALVVDPAQGRVLLTLHPKVGLWLQTGGHCEAADTTLAGAALREAVEESGVAALTLLPEPVSLDRHEVRCGGPDAWSVHFDVEYVAVAAPDAAVRISEESLDLRWFAYDALPELTDDALRTLVARAVVALG</sequence>
<dbReference type="CDD" id="cd03674">
    <property type="entry name" value="NUDIX_Hydrolase"/>
    <property type="match status" value="1"/>
</dbReference>
<dbReference type="EMBL" id="JBEZFP010000205">
    <property type="protein sequence ID" value="MEU8139833.1"/>
    <property type="molecule type" value="Genomic_DNA"/>
</dbReference>
<proteinExistence type="predicted"/>
<dbReference type="PROSITE" id="PS51462">
    <property type="entry name" value="NUDIX"/>
    <property type="match status" value="1"/>
</dbReference>
<dbReference type="Proteomes" id="UP001551482">
    <property type="component" value="Unassembled WGS sequence"/>
</dbReference>
<dbReference type="InterPro" id="IPR000086">
    <property type="entry name" value="NUDIX_hydrolase_dom"/>
</dbReference>
<feature type="domain" description="Nudix hydrolase" evidence="1">
    <location>
        <begin position="45"/>
        <end position="178"/>
    </location>
</feature>
<dbReference type="Gene3D" id="3.90.79.10">
    <property type="entry name" value="Nucleoside Triphosphate Pyrophosphohydrolase"/>
    <property type="match status" value="1"/>
</dbReference>
<organism evidence="2 3">
    <name type="scientific">Streptodolium elevatio</name>
    <dbReference type="NCBI Taxonomy" id="3157996"/>
    <lineage>
        <taxon>Bacteria</taxon>
        <taxon>Bacillati</taxon>
        <taxon>Actinomycetota</taxon>
        <taxon>Actinomycetes</taxon>
        <taxon>Kitasatosporales</taxon>
        <taxon>Streptomycetaceae</taxon>
        <taxon>Streptodolium</taxon>
    </lineage>
</organism>
<dbReference type="SUPFAM" id="SSF55811">
    <property type="entry name" value="Nudix"/>
    <property type="match status" value="1"/>
</dbReference>
<evidence type="ECO:0000313" key="3">
    <source>
        <dbReference type="Proteomes" id="UP001551482"/>
    </source>
</evidence>
<name>A0ABV3DVQ6_9ACTN</name>
<dbReference type="Pfam" id="PF00293">
    <property type="entry name" value="NUDIX"/>
    <property type="match status" value="1"/>
</dbReference>
<dbReference type="InterPro" id="IPR015797">
    <property type="entry name" value="NUDIX_hydrolase-like_dom_sf"/>
</dbReference>
<dbReference type="RefSeq" id="WP_358364288.1">
    <property type="nucleotide sequence ID" value="NZ_JBEZFP010000205.1"/>
</dbReference>